<dbReference type="InterPro" id="IPR036388">
    <property type="entry name" value="WH-like_DNA-bd_sf"/>
</dbReference>
<dbReference type="Pfam" id="PF01022">
    <property type="entry name" value="HTH_5"/>
    <property type="match status" value="1"/>
</dbReference>
<dbReference type="AlphaFoldDB" id="A0A2H0LZP6"/>
<dbReference type="InterPro" id="IPR051011">
    <property type="entry name" value="Metal_resp_trans_reg"/>
</dbReference>
<evidence type="ECO:0000256" key="3">
    <source>
        <dbReference type="ARBA" id="ARBA00023163"/>
    </source>
</evidence>
<dbReference type="PANTHER" id="PTHR43132">
    <property type="entry name" value="ARSENICAL RESISTANCE OPERON REPRESSOR ARSR-RELATED"/>
    <property type="match status" value="1"/>
</dbReference>
<dbReference type="EMBL" id="PCWA01000015">
    <property type="protein sequence ID" value="PIQ89842.1"/>
    <property type="molecule type" value="Genomic_DNA"/>
</dbReference>
<keyword evidence="1" id="KW-0805">Transcription regulation</keyword>
<dbReference type="NCBIfam" id="NF033788">
    <property type="entry name" value="HTH_metalloreg"/>
    <property type="match status" value="1"/>
</dbReference>
<evidence type="ECO:0000259" key="4">
    <source>
        <dbReference type="PROSITE" id="PS50987"/>
    </source>
</evidence>
<evidence type="ECO:0000313" key="5">
    <source>
        <dbReference type="EMBL" id="PIQ89842.1"/>
    </source>
</evidence>
<dbReference type="Proteomes" id="UP000229641">
    <property type="component" value="Unassembled WGS sequence"/>
</dbReference>
<evidence type="ECO:0000256" key="2">
    <source>
        <dbReference type="ARBA" id="ARBA00023125"/>
    </source>
</evidence>
<dbReference type="InterPro" id="IPR011991">
    <property type="entry name" value="ArsR-like_HTH"/>
</dbReference>
<reference evidence="5 6" key="1">
    <citation type="submission" date="2017-09" db="EMBL/GenBank/DDBJ databases">
        <title>Depth-based differentiation of microbial function through sediment-hosted aquifers and enrichment of novel symbionts in the deep terrestrial subsurface.</title>
        <authorList>
            <person name="Probst A.J."/>
            <person name="Ladd B."/>
            <person name="Jarett J.K."/>
            <person name="Geller-Mcgrath D.E."/>
            <person name="Sieber C.M."/>
            <person name="Emerson J.B."/>
            <person name="Anantharaman K."/>
            <person name="Thomas B.C."/>
            <person name="Malmstrom R."/>
            <person name="Stieglmeier M."/>
            <person name="Klingl A."/>
            <person name="Woyke T."/>
            <person name="Ryan C.M."/>
            <person name="Banfield J.F."/>
        </authorList>
    </citation>
    <scope>NUCLEOTIDE SEQUENCE [LARGE SCALE GENOMIC DNA]</scope>
    <source>
        <strain evidence="5">CG11_big_fil_rev_8_21_14_0_20_42_13</strain>
    </source>
</reference>
<dbReference type="PROSITE" id="PS50987">
    <property type="entry name" value="HTH_ARSR_2"/>
    <property type="match status" value="1"/>
</dbReference>
<keyword evidence="2" id="KW-0238">DNA-binding</keyword>
<gene>
    <name evidence="5" type="ORF">COV72_00970</name>
</gene>
<organism evidence="5 6">
    <name type="scientific">Candidatus Ghiorseimicrobium undicola</name>
    <dbReference type="NCBI Taxonomy" id="1974746"/>
    <lineage>
        <taxon>Bacteria</taxon>
        <taxon>Pseudomonadati</taxon>
        <taxon>Candidatus Omnitrophota</taxon>
        <taxon>Candidatus Ghiorseimicrobium</taxon>
    </lineage>
</organism>
<name>A0A2H0LZP6_9BACT</name>
<keyword evidence="3" id="KW-0804">Transcription</keyword>
<dbReference type="PRINTS" id="PR00778">
    <property type="entry name" value="HTHARSR"/>
</dbReference>
<dbReference type="InterPro" id="IPR036390">
    <property type="entry name" value="WH_DNA-bd_sf"/>
</dbReference>
<dbReference type="PANTHER" id="PTHR43132:SF2">
    <property type="entry name" value="ARSENICAL RESISTANCE OPERON REPRESSOR ARSR-RELATED"/>
    <property type="match status" value="1"/>
</dbReference>
<sequence length="109" mass="12576">MEERMFQMHAEVCKSMASPTRLKIINLLRGGERSVEELRKMLGLPKANLSQHLSVLRQRRIVSTRRAGLNIYYKVANPKMIKACDILRQVLLEQLQEGEMLARGLTNKK</sequence>
<dbReference type="GO" id="GO:0003700">
    <property type="term" value="F:DNA-binding transcription factor activity"/>
    <property type="evidence" value="ECO:0007669"/>
    <property type="project" value="InterPro"/>
</dbReference>
<dbReference type="Gene3D" id="1.10.10.10">
    <property type="entry name" value="Winged helix-like DNA-binding domain superfamily/Winged helix DNA-binding domain"/>
    <property type="match status" value="1"/>
</dbReference>
<protein>
    <submittedName>
        <fullName evidence="5">Transcriptional regulator</fullName>
    </submittedName>
</protein>
<evidence type="ECO:0000256" key="1">
    <source>
        <dbReference type="ARBA" id="ARBA00023015"/>
    </source>
</evidence>
<dbReference type="InterPro" id="IPR001845">
    <property type="entry name" value="HTH_ArsR_DNA-bd_dom"/>
</dbReference>
<proteinExistence type="predicted"/>
<evidence type="ECO:0000313" key="6">
    <source>
        <dbReference type="Proteomes" id="UP000229641"/>
    </source>
</evidence>
<comment type="caution">
    <text evidence="5">The sequence shown here is derived from an EMBL/GenBank/DDBJ whole genome shotgun (WGS) entry which is preliminary data.</text>
</comment>
<dbReference type="SMART" id="SM00418">
    <property type="entry name" value="HTH_ARSR"/>
    <property type="match status" value="1"/>
</dbReference>
<dbReference type="GO" id="GO:0003677">
    <property type="term" value="F:DNA binding"/>
    <property type="evidence" value="ECO:0007669"/>
    <property type="project" value="UniProtKB-KW"/>
</dbReference>
<dbReference type="CDD" id="cd00090">
    <property type="entry name" value="HTH_ARSR"/>
    <property type="match status" value="1"/>
</dbReference>
<dbReference type="SUPFAM" id="SSF46785">
    <property type="entry name" value="Winged helix' DNA-binding domain"/>
    <property type="match status" value="1"/>
</dbReference>
<feature type="domain" description="HTH arsR-type" evidence="4">
    <location>
        <begin position="1"/>
        <end position="98"/>
    </location>
</feature>
<accession>A0A2H0LZP6</accession>